<evidence type="ECO:0000256" key="9">
    <source>
        <dbReference type="ARBA" id="ARBA00024202"/>
    </source>
</evidence>
<sequence>MAQSVKEFNEQYKISKDLATKFSFIKEGSKQNVSSIAGKPKKLVQEIFKRFFTNPVVVIATVVFITILLMSIIIPLPGIRNYTPNRRVSDVIFVEYLPPLSRPLKTVAVSVDDEIYKHIENLRKSPFHDYYAFFLNTVSESGAGVFFNLTYDGYKLYSATILNSKLVALQASGQTITQDVVNDILNNQIVPLKTILGTNQIGADIWTTTWYATWRAVKIALIVVAAQTFIGVAIGAYLGFHAGKLLDTICMRIIEIFQAPPYLIWLLMFVSFFGTNDGALIASLIIIGWPWPVYTTRLFVITVKNEEYITVAKSIGASTSRQVFVHALPAILGKISTAFVRSVPGVIVSVASLAFLGFFKETKDTNLGQLLFEAIEQSGTNVWILLLPALILLFISLSLQFIALGVHDALDPKVLSKGKRK</sequence>
<evidence type="ECO:0000256" key="10">
    <source>
        <dbReference type="RuleBase" id="RU363032"/>
    </source>
</evidence>
<dbReference type="PROSITE" id="PS50928">
    <property type="entry name" value="ABC_TM1"/>
    <property type="match status" value="1"/>
</dbReference>
<proteinExistence type="inferred from homology"/>
<evidence type="ECO:0000259" key="11">
    <source>
        <dbReference type="PROSITE" id="PS50928"/>
    </source>
</evidence>
<evidence type="ECO:0000256" key="7">
    <source>
        <dbReference type="ARBA" id="ARBA00022989"/>
    </source>
</evidence>
<feature type="transmembrane region" description="Helical" evidence="10">
    <location>
        <begin position="219"/>
        <end position="240"/>
    </location>
</feature>
<dbReference type="PANTHER" id="PTHR43386:SF24">
    <property type="entry name" value="OLIGOPEPTIDE TRANSPORT SYSTEM PERMEASE PROTEIN AMID"/>
    <property type="match status" value="1"/>
</dbReference>
<evidence type="ECO:0000313" key="12">
    <source>
        <dbReference type="EMBL" id="RMA78608.1"/>
    </source>
</evidence>
<accession>A0A3M0A722</accession>
<dbReference type="RefSeq" id="WP_277870179.1">
    <property type="nucleotide sequence ID" value="NZ_CP137846.1"/>
</dbReference>
<keyword evidence="4 10" id="KW-0812">Transmembrane</keyword>
<dbReference type="Gene3D" id="1.10.3720.10">
    <property type="entry name" value="MetI-like"/>
    <property type="match status" value="1"/>
</dbReference>
<dbReference type="CDD" id="cd06261">
    <property type="entry name" value="TM_PBP2"/>
    <property type="match status" value="1"/>
</dbReference>
<feature type="transmembrane region" description="Helical" evidence="10">
    <location>
        <begin position="380"/>
        <end position="403"/>
    </location>
</feature>
<evidence type="ECO:0000256" key="5">
    <source>
        <dbReference type="ARBA" id="ARBA00022856"/>
    </source>
</evidence>
<dbReference type="InterPro" id="IPR000515">
    <property type="entry name" value="MetI-like"/>
</dbReference>
<dbReference type="GO" id="GO:0015031">
    <property type="term" value="P:protein transport"/>
    <property type="evidence" value="ECO:0007669"/>
    <property type="project" value="UniProtKB-KW"/>
</dbReference>
<feature type="transmembrane region" description="Helical" evidence="10">
    <location>
        <begin position="261"/>
        <end position="289"/>
    </location>
</feature>
<dbReference type="PANTHER" id="PTHR43386">
    <property type="entry name" value="OLIGOPEPTIDE TRANSPORT SYSTEM PERMEASE PROTEIN APPC"/>
    <property type="match status" value="1"/>
</dbReference>
<dbReference type="GO" id="GO:0055085">
    <property type="term" value="P:transmembrane transport"/>
    <property type="evidence" value="ECO:0007669"/>
    <property type="project" value="InterPro"/>
</dbReference>
<dbReference type="AlphaFoldDB" id="A0A3M0A722"/>
<dbReference type="InterPro" id="IPR050366">
    <property type="entry name" value="BP-dependent_transpt_permease"/>
</dbReference>
<dbReference type="GO" id="GO:0005886">
    <property type="term" value="C:plasma membrane"/>
    <property type="evidence" value="ECO:0007669"/>
    <property type="project" value="UniProtKB-SubCell"/>
</dbReference>
<comment type="caution">
    <text evidence="12">The sequence shown here is derived from an EMBL/GenBank/DDBJ whole genome shotgun (WGS) entry which is preliminary data.</text>
</comment>
<keyword evidence="8 10" id="KW-0472">Membrane</keyword>
<reference evidence="12 13" key="1">
    <citation type="submission" date="2018-10" db="EMBL/GenBank/DDBJ databases">
        <title>Genomic Encyclopedia of Archaeal and Bacterial Type Strains, Phase II (KMG-II): from individual species to whole genera.</title>
        <authorList>
            <person name="Goeker M."/>
        </authorList>
    </citation>
    <scope>NUCLEOTIDE SEQUENCE [LARGE SCALE GENOMIC DNA]</scope>
    <source>
        <strain evidence="12 13">ATCC 29870</strain>
    </source>
</reference>
<evidence type="ECO:0000313" key="13">
    <source>
        <dbReference type="Proteomes" id="UP000267246"/>
    </source>
</evidence>
<organism evidence="12 13">
    <name type="scientific">Metamycoplasma subdolum</name>
    <dbReference type="NCBI Taxonomy" id="92407"/>
    <lineage>
        <taxon>Bacteria</taxon>
        <taxon>Bacillati</taxon>
        <taxon>Mycoplasmatota</taxon>
        <taxon>Mycoplasmoidales</taxon>
        <taxon>Metamycoplasmataceae</taxon>
        <taxon>Metamycoplasma</taxon>
    </lineage>
</organism>
<evidence type="ECO:0000256" key="4">
    <source>
        <dbReference type="ARBA" id="ARBA00022692"/>
    </source>
</evidence>
<comment type="similarity">
    <text evidence="9">Belongs to the binding-protein-dependent transport system permease family. OppBC subfamily.</text>
</comment>
<dbReference type="SUPFAM" id="SSF161098">
    <property type="entry name" value="MetI-like"/>
    <property type="match status" value="1"/>
</dbReference>
<evidence type="ECO:0000256" key="6">
    <source>
        <dbReference type="ARBA" id="ARBA00022927"/>
    </source>
</evidence>
<dbReference type="GO" id="GO:0015833">
    <property type="term" value="P:peptide transport"/>
    <property type="evidence" value="ECO:0007669"/>
    <property type="project" value="UniProtKB-KW"/>
</dbReference>
<dbReference type="Pfam" id="PF00528">
    <property type="entry name" value="BPD_transp_1"/>
    <property type="match status" value="1"/>
</dbReference>
<keyword evidence="13" id="KW-1185">Reference proteome</keyword>
<keyword evidence="3" id="KW-1003">Cell membrane</keyword>
<keyword evidence="2 10" id="KW-0813">Transport</keyword>
<feature type="transmembrane region" description="Helical" evidence="10">
    <location>
        <begin position="338"/>
        <end position="359"/>
    </location>
</feature>
<feature type="domain" description="ABC transmembrane type-1" evidence="11">
    <location>
        <begin position="217"/>
        <end position="403"/>
    </location>
</feature>
<feature type="transmembrane region" description="Helical" evidence="10">
    <location>
        <begin position="51"/>
        <end position="74"/>
    </location>
</feature>
<keyword evidence="6" id="KW-0653">Protein transport</keyword>
<protein>
    <submittedName>
        <fullName evidence="12">Oligopeptide transport system permease protein</fullName>
    </submittedName>
</protein>
<dbReference type="InterPro" id="IPR025966">
    <property type="entry name" value="OppC_N"/>
</dbReference>
<dbReference type="Pfam" id="PF12911">
    <property type="entry name" value="OppC_N"/>
    <property type="match status" value="1"/>
</dbReference>
<dbReference type="Proteomes" id="UP000267246">
    <property type="component" value="Unassembled WGS sequence"/>
</dbReference>
<comment type="subcellular location">
    <subcellularLocation>
        <location evidence="1 10">Cell membrane</location>
        <topology evidence="1 10">Multi-pass membrane protein</topology>
    </subcellularLocation>
</comment>
<keyword evidence="7 10" id="KW-1133">Transmembrane helix</keyword>
<keyword evidence="5" id="KW-0571">Peptide transport</keyword>
<evidence type="ECO:0000256" key="2">
    <source>
        <dbReference type="ARBA" id="ARBA00022448"/>
    </source>
</evidence>
<dbReference type="InterPro" id="IPR035906">
    <property type="entry name" value="MetI-like_sf"/>
</dbReference>
<evidence type="ECO:0000256" key="8">
    <source>
        <dbReference type="ARBA" id="ARBA00023136"/>
    </source>
</evidence>
<evidence type="ECO:0000256" key="3">
    <source>
        <dbReference type="ARBA" id="ARBA00022475"/>
    </source>
</evidence>
<evidence type="ECO:0000256" key="1">
    <source>
        <dbReference type="ARBA" id="ARBA00004651"/>
    </source>
</evidence>
<name>A0A3M0A722_9BACT</name>
<gene>
    <name evidence="12" type="ORF">JN00_0249</name>
</gene>
<dbReference type="EMBL" id="REFI01000006">
    <property type="protein sequence ID" value="RMA78608.1"/>
    <property type="molecule type" value="Genomic_DNA"/>
</dbReference>